<evidence type="ECO:0000313" key="3">
    <source>
        <dbReference type="Proteomes" id="UP001174694"/>
    </source>
</evidence>
<reference evidence="2" key="1">
    <citation type="submission" date="2022-07" db="EMBL/GenBank/DDBJ databases">
        <title>Fungi with potential for degradation of polypropylene.</title>
        <authorList>
            <person name="Gostincar C."/>
        </authorList>
    </citation>
    <scope>NUCLEOTIDE SEQUENCE</scope>
    <source>
        <strain evidence="2">EXF-13308</strain>
    </source>
</reference>
<dbReference type="AlphaFoldDB" id="A0AA38VQM4"/>
<name>A0AA38VQM4_9PEZI</name>
<evidence type="ECO:0000256" key="1">
    <source>
        <dbReference type="SAM" id="MobiDB-lite"/>
    </source>
</evidence>
<dbReference type="PANTHER" id="PTHR13379:SF0">
    <property type="entry name" value="UPF0415 PROTEIN C7ORF25"/>
    <property type="match status" value="1"/>
</dbReference>
<keyword evidence="3" id="KW-1185">Reference proteome</keyword>
<feature type="region of interest" description="Disordered" evidence="1">
    <location>
        <begin position="1"/>
        <end position="30"/>
    </location>
</feature>
<sequence>MAESGWDWGDGDGSTDKLSGADGEDDKGCDVSDGEGAISLVRIISGLVEASRAVRYKYRHPRLSVVLTRIDEGANTDVDRLLEKLRNMGGHDVVINIHCLSPTLLIDTSVLIALASDIANSFVQIQPWHRGDIRAQIEEEVSGKSFIGLNVSPVLRSRALVCTWDAAQHFRQIVSLIGSKTEVLRASIILGIEDEEAKASGADLLHRLQRLSIHKLPLDLKLPIRVLDHIKLDVQEAVNNGRLPRAALAIDKDLFSLPANRSTFLYGWLSCSTVVTSNGALTTRLERLMEQKRETDDETGPSVFVFRFNRALTTKGRRSQGIVGADGD</sequence>
<dbReference type="PANTHER" id="PTHR13379">
    <property type="entry name" value="UNCHARACTERIZED DUF1308"/>
    <property type="match status" value="1"/>
</dbReference>
<evidence type="ECO:0000313" key="2">
    <source>
        <dbReference type="EMBL" id="KAJ9141719.1"/>
    </source>
</evidence>
<accession>A0AA38VQM4</accession>
<gene>
    <name evidence="2" type="ORF">NKR23_g7672</name>
</gene>
<dbReference type="Proteomes" id="UP001174694">
    <property type="component" value="Unassembled WGS sequence"/>
</dbReference>
<dbReference type="EMBL" id="JANBVO010000025">
    <property type="protein sequence ID" value="KAJ9141719.1"/>
    <property type="molecule type" value="Genomic_DNA"/>
</dbReference>
<proteinExistence type="predicted"/>
<organism evidence="2 3">
    <name type="scientific">Pleurostoma richardsiae</name>
    <dbReference type="NCBI Taxonomy" id="41990"/>
    <lineage>
        <taxon>Eukaryota</taxon>
        <taxon>Fungi</taxon>
        <taxon>Dikarya</taxon>
        <taxon>Ascomycota</taxon>
        <taxon>Pezizomycotina</taxon>
        <taxon>Sordariomycetes</taxon>
        <taxon>Sordariomycetidae</taxon>
        <taxon>Calosphaeriales</taxon>
        <taxon>Pleurostomataceae</taxon>
        <taxon>Pleurostoma</taxon>
    </lineage>
</organism>
<protein>
    <submittedName>
        <fullName evidence="2">Uncharacterized protein</fullName>
    </submittedName>
</protein>
<comment type="caution">
    <text evidence="2">The sequence shown here is derived from an EMBL/GenBank/DDBJ whole genome shotgun (WGS) entry which is preliminary data.</text>
</comment>